<feature type="compositionally biased region" description="Pro residues" evidence="1">
    <location>
        <begin position="57"/>
        <end position="68"/>
    </location>
</feature>
<evidence type="ECO:0000313" key="3">
    <source>
        <dbReference type="Proteomes" id="UP001212152"/>
    </source>
</evidence>
<reference evidence="2" key="1">
    <citation type="submission" date="2020-05" db="EMBL/GenBank/DDBJ databases">
        <title>Phylogenomic resolution of chytrid fungi.</title>
        <authorList>
            <person name="Stajich J.E."/>
            <person name="Amses K."/>
            <person name="Simmons R."/>
            <person name="Seto K."/>
            <person name="Myers J."/>
            <person name="Bonds A."/>
            <person name="Quandt C.A."/>
            <person name="Barry K."/>
            <person name="Liu P."/>
            <person name="Grigoriev I."/>
            <person name="Longcore J.E."/>
            <person name="James T.Y."/>
        </authorList>
    </citation>
    <scope>NUCLEOTIDE SEQUENCE</scope>
    <source>
        <strain evidence="2">JEL0379</strain>
    </source>
</reference>
<feature type="compositionally biased region" description="Basic residues" evidence="1">
    <location>
        <begin position="139"/>
        <end position="150"/>
    </location>
</feature>
<feature type="region of interest" description="Disordered" evidence="1">
    <location>
        <begin position="53"/>
        <end position="80"/>
    </location>
</feature>
<dbReference type="PANTHER" id="PTHR32035">
    <property type="entry name" value="AURORA KINASE A-INTERACTING PROTEIN"/>
    <property type="match status" value="1"/>
</dbReference>
<name>A0AAD5TID4_9FUNG</name>
<feature type="region of interest" description="Disordered" evidence="1">
    <location>
        <begin position="139"/>
        <end position="174"/>
    </location>
</feature>
<gene>
    <name evidence="2" type="ORF">HDU87_005553</name>
</gene>
<dbReference type="GO" id="GO:0005739">
    <property type="term" value="C:mitochondrion"/>
    <property type="evidence" value="ECO:0007669"/>
    <property type="project" value="TreeGrafter"/>
</dbReference>
<evidence type="ECO:0008006" key="4">
    <source>
        <dbReference type="Google" id="ProtNLM"/>
    </source>
</evidence>
<evidence type="ECO:0000313" key="2">
    <source>
        <dbReference type="EMBL" id="KAJ3176036.1"/>
    </source>
</evidence>
<dbReference type="EMBL" id="JADGJQ010000045">
    <property type="protein sequence ID" value="KAJ3176036.1"/>
    <property type="molecule type" value="Genomic_DNA"/>
</dbReference>
<dbReference type="Proteomes" id="UP001212152">
    <property type="component" value="Unassembled WGS sequence"/>
</dbReference>
<proteinExistence type="predicted"/>
<dbReference type="PANTHER" id="PTHR32035:SF3">
    <property type="entry name" value="SMALL RIBOSOMAL SUBUNIT PROTEIN MS38"/>
    <property type="match status" value="1"/>
</dbReference>
<dbReference type="AlphaFoldDB" id="A0AAD5TID4"/>
<sequence>MLVVAGLQRPLAALPRASAAAARHALASRSLTTTAVSPTTSLAPAFLPYPLHAAPHLHPPQPPQPPLPTRSAALSPFLPTASPATASTTLTIDNIFAPLLTAAAPTTPSTLPIADALMLARPRQPAMHMISILKRRRMKMKKHKWKKGRKAVRDSTRYNRERRKKGGVQREKQE</sequence>
<comment type="caution">
    <text evidence="2">The sequence shown here is derived from an EMBL/GenBank/DDBJ whole genome shotgun (WGS) entry which is preliminary data.</text>
</comment>
<accession>A0AAD5TID4</accession>
<organism evidence="2 3">
    <name type="scientific">Geranomyces variabilis</name>
    <dbReference type="NCBI Taxonomy" id="109894"/>
    <lineage>
        <taxon>Eukaryota</taxon>
        <taxon>Fungi</taxon>
        <taxon>Fungi incertae sedis</taxon>
        <taxon>Chytridiomycota</taxon>
        <taxon>Chytridiomycota incertae sedis</taxon>
        <taxon>Chytridiomycetes</taxon>
        <taxon>Spizellomycetales</taxon>
        <taxon>Powellomycetaceae</taxon>
        <taxon>Geranomyces</taxon>
    </lineage>
</organism>
<evidence type="ECO:0000256" key="1">
    <source>
        <dbReference type="SAM" id="MobiDB-lite"/>
    </source>
</evidence>
<protein>
    <recommendedName>
        <fullName evidence="4">Mitochondrial mRNA-processing protein COX24 C-terminal domain-containing protein</fullName>
    </recommendedName>
</protein>
<keyword evidence="3" id="KW-1185">Reference proteome</keyword>